<name>A0AAE3UJ06_9BACT</name>
<organism evidence="2 3">
    <name type="scientific">Xanthocytophaga agilis</name>
    <dbReference type="NCBI Taxonomy" id="3048010"/>
    <lineage>
        <taxon>Bacteria</taxon>
        <taxon>Pseudomonadati</taxon>
        <taxon>Bacteroidota</taxon>
        <taxon>Cytophagia</taxon>
        <taxon>Cytophagales</taxon>
        <taxon>Rhodocytophagaceae</taxon>
        <taxon>Xanthocytophaga</taxon>
    </lineage>
</organism>
<accession>A0AAE3UJ06</accession>
<dbReference type="GO" id="GO:0003677">
    <property type="term" value="F:DNA binding"/>
    <property type="evidence" value="ECO:0007669"/>
    <property type="project" value="InterPro"/>
</dbReference>
<comment type="caution">
    <text evidence="2">The sequence shown here is derived from an EMBL/GenBank/DDBJ whole genome shotgun (WGS) entry which is preliminary data.</text>
</comment>
<gene>
    <name evidence="2" type="ORF">QNI22_35835</name>
</gene>
<evidence type="ECO:0000259" key="1">
    <source>
        <dbReference type="PROSITE" id="PS50943"/>
    </source>
</evidence>
<dbReference type="EMBL" id="JASJOU010000020">
    <property type="protein sequence ID" value="MDJ1506086.1"/>
    <property type="molecule type" value="Genomic_DNA"/>
</dbReference>
<dbReference type="Pfam" id="PF01381">
    <property type="entry name" value="HTH_3"/>
    <property type="match status" value="1"/>
</dbReference>
<feature type="domain" description="HTH cro/C1-type" evidence="1">
    <location>
        <begin position="64"/>
        <end position="101"/>
    </location>
</feature>
<dbReference type="PROSITE" id="PS50943">
    <property type="entry name" value="HTH_CROC1"/>
    <property type="match status" value="1"/>
</dbReference>
<dbReference type="Proteomes" id="UP001232063">
    <property type="component" value="Unassembled WGS sequence"/>
</dbReference>
<dbReference type="SUPFAM" id="SSF47413">
    <property type="entry name" value="lambda repressor-like DNA-binding domains"/>
    <property type="match status" value="1"/>
</dbReference>
<reference evidence="2" key="1">
    <citation type="submission" date="2023-05" db="EMBL/GenBank/DDBJ databases">
        <authorList>
            <person name="Zhang X."/>
        </authorList>
    </citation>
    <scope>NUCLEOTIDE SEQUENCE</scope>
    <source>
        <strain evidence="2">BD1B2-1</strain>
    </source>
</reference>
<dbReference type="Gene3D" id="1.10.260.40">
    <property type="entry name" value="lambda repressor-like DNA-binding domains"/>
    <property type="match status" value="1"/>
</dbReference>
<dbReference type="CDD" id="cd00093">
    <property type="entry name" value="HTH_XRE"/>
    <property type="match status" value="1"/>
</dbReference>
<dbReference type="AlphaFoldDB" id="A0AAE3UJ06"/>
<protein>
    <submittedName>
        <fullName evidence="2">Helix-turn-helix transcriptional regulator</fullName>
    </submittedName>
</protein>
<dbReference type="InterPro" id="IPR001387">
    <property type="entry name" value="Cro/C1-type_HTH"/>
</dbReference>
<evidence type="ECO:0000313" key="3">
    <source>
        <dbReference type="Proteomes" id="UP001232063"/>
    </source>
</evidence>
<dbReference type="InterPro" id="IPR010982">
    <property type="entry name" value="Lambda_DNA-bd_dom_sf"/>
</dbReference>
<evidence type="ECO:0000313" key="2">
    <source>
        <dbReference type="EMBL" id="MDJ1506086.1"/>
    </source>
</evidence>
<sequence>MVNLSNDWYSVHCQKISEYQSTYWLTIVPVTKLLDQNSGQQTSKRMYTKETSYTMNLKDIGERIRLFRMDILNLSQREFAQRMGVAQGNLSSLEKGHQLPSCFFPWCLHATYQANVHWLFTGVGEPVVKGVSS</sequence>
<proteinExistence type="predicted"/>
<keyword evidence="3" id="KW-1185">Reference proteome</keyword>